<dbReference type="OMA" id="ACRCARP"/>
<feature type="compositionally biased region" description="Polar residues" evidence="1">
    <location>
        <begin position="25"/>
        <end position="38"/>
    </location>
</feature>
<dbReference type="EMBL" id="CM007650">
    <property type="protein sequence ID" value="ONM58343.1"/>
    <property type="molecule type" value="Genomic_DNA"/>
</dbReference>
<protein>
    <submittedName>
        <fullName evidence="2">Peroxisomal isocitrate dehydrogenase [NADP]</fullName>
    </submittedName>
</protein>
<dbReference type="EMBL" id="CM007650">
    <property type="protein sequence ID" value="ONM58328.1"/>
    <property type="molecule type" value="Genomic_DNA"/>
</dbReference>
<dbReference type="EMBL" id="CM007650">
    <property type="protein sequence ID" value="ONM58389.1"/>
    <property type="molecule type" value="Genomic_DNA"/>
</dbReference>
<dbReference type="EMBL" id="CM007650">
    <property type="protein sequence ID" value="ONM58317.1"/>
    <property type="molecule type" value="Genomic_DNA"/>
</dbReference>
<feature type="compositionally biased region" description="Low complexity" evidence="1">
    <location>
        <begin position="89"/>
        <end position="144"/>
    </location>
</feature>
<dbReference type="EMBL" id="CM007650">
    <property type="protein sequence ID" value="ONM58393.1"/>
    <property type="molecule type" value="Genomic_DNA"/>
</dbReference>
<dbReference type="EMBL" id="CM007650">
    <property type="protein sequence ID" value="ONM58409.1"/>
    <property type="molecule type" value="Genomic_DNA"/>
</dbReference>
<reference evidence="2" key="1">
    <citation type="submission" date="2015-12" db="EMBL/GenBank/DDBJ databases">
        <title>Update maize B73 reference genome by single molecule sequencing technologies.</title>
        <authorList>
            <consortium name="Maize Genome Sequencing Project"/>
            <person name="Ware D."/>
        </authorList>
    </citation>
    <scope>NUCLEOTIDE SEQUENCE [LARGE SCALE GENOMIC DNA]</scope>
    <source>
        <tissue evidence="2">Seedling</tissue>
    </source>
</reference>
<dbReference type="EMBL" id="CM007650">
    <property type="protein sequence ID" value="ONM58323.1"/>
    <property type="molecule type" value="Genomic_DNA"/>
</dbReference>
<sequence>MRLLLVIGPAQLETPAQPTQTAATSRTFTSPISNSRSHQPSHSRARSSLQAAAAPTLLRRPSGAARPASACRCSRPPPLQSAALQAVLPPGRCSPGRSRPLLSRPSSSPASEPLRATAPGRRAPGRPPSCAACPAASPSSPASAVPLRQDYRVQRLTVPLFGI</sequence>
<dbReference type="EMBL" id="CM007650">
    <property type="protein sequence ID" value="ONM58395.1"/>
    <property type="molecule type" value="Genomic_DNA"/>
</dbReference>
<dbReference type="EMBL" id="CM007650">
    <property type="protein sequence ID" value="ONM58348.1"/>
    <property type="molecule type" value="Genomic_DNA"/>
</dbReference>
<dbReference type="EMBL" id="CM007650">
    <property type="protein sequence ID" value="ONM58394.1"/>
    <property type="molecule type" value="Genomic_DNA"/>
</dbReference>
<accession>A0A1D6IFF7</accession>
<dbReference type="EMBL" id="CM007650">
    <property type="protein sequence ID" value="ONM58354.1"/>
    <property type="molecule type" value="Genomic_DNA"/>
</dbReference>
<dbReference type="EMBL" id="CM007650">
    <property type="protein sequence ID" value="ONM58333.1"/>
    <property type="molecule type" value="Genomic_DNA"/>
</dbReference>
<dbReference type="EMBL" id="CM007650">
    <property type="protein sequence ID" value="ONM58384.1"/>
    <property type="molecule type" value="Genomic_DNA"/>
</dbReference>
<dbReference type="EMBL" id="CM007650">
    <property type="protein sequence ID" value="ONM58315.1"/>
    <property type="molecule type" value="Genomic_DNA"/>
</dbReference>
<proteinExistence type="predicted"/>
<dbReference type="EMBL" id="CM007650">
    <property type="protein sequence ID" value="ONM58373.1"/>
    <property type="molecule type" value="Genomic_DNA"/>
</dbReference>
<dbReference type="EMBL" id="CM007650">
    <property type="protein sequence ID" value="ONM58400.1"/>
    <property type="molecule type" value="Genomic_DNA"/>
</dbReference>
<dbReference type="EMBL" id="CM007650">
    <property type="protein sequence ID" value="ONM58329.1"/>
    <property type="molecule type" value="Genomic_DNA"/>
</dbReference>
<organism evidence="2">
    <name type="scientific">Zea mays</name>
    <name type="common">Maize</name>
    <dbReference type="NCBI Taxonomy" id="4577"/>
    <lineage>
        <taxon>Eukaryota</taxon>
        <taxon>Viridiplantae</taxon>
        <taxon>Streptophyta</taxon>
        <taxon>Embryophyta</taxon>
        <taxon>Tracheophyta</taxon>
        <taxon>Spermatophyta</taxon>
        <taxon>Magnoliopsida</taxon>
        <taxon>Liliopsida</taxon>
        <taxon>Poales</taxon>
        <taxon>Poaceae</taxon>
        <taxon>PACMAD clade</taxon>
        <taxon>Panicoideae</taxon>
        <taxon>Andropogonodae</taxon>
        <taxon>Andropogoneae</taxon>
        <taxon>Tripsacinae</taxon>
        <taxon>Zea</taxon>
    </lineage>
</organism>
<dbReference type="EMBL" id="CM007650">
    <property type="protein sequence ID" value="ONM58350.1"/>
    <property type="molecule type" value="Genomic_DNA"/>
</dbReference>
<dbReference type="EMBL" id="CM007650">
    <property type="protein sequence ID" value="ONM58387.1"/>
    <property type="molecule type" value="Genomic_DNA"/>
</dbReference>
<dbReference type="EMBL" id="CM007650">
    <property type="protein sequence ID" value="ONM58339.1"/>
    <property type="molecule type" value="Genomic_DNA"/>
</dbReference>
<dbReference type="EMBL" id="CM007650">
    <property type="protein sequence ID" value="ONM58347.1"/>
    <property type="molecule type" value="Genomic_DNA"/>
</dbReference>
<dbReference type="EMBL" id="CM007650">
    <property type="protein sequence ID" value="ONM58360.1"/>
    <property type="molecule type" value="Genomic_DNA"/>
</dbReference>
<dbReference type="EMBL" id="CM007650">
    <property type="protein sequence ID" value="ONM58366.1"/>
    <property type="molecule type" value="Genomic_DNA"/>
</dbReference>
<dbReference type="EMBL" id="CM007650">
    <property type="protein sequence ID" value="ONM58352.1"/>
    <property type="molecule type" value="Genomic_DNA"/>
</dbReference>
<dbReference type="EMBL" id="CM007650">
    <property type="protein sequence ID" value="ONM58392.1"/>
    <property type="molecule type" value="Genomic_DNA"/>
</dbReference>
<dbReference type="EMBL" id="CM007650">
    <property type="protein sequence ID" value="ONM58345.1"/>
    <property type="molecule type" value="Genomic_DNA"/>
</dbReference>
<gene>
    <name evidence="2" type="ORF">ZEAMMB73_Zm00001d021770</name>
</gene>
<dbReference type="EMBL" id="CM007650">
    <property type="protein sequence ID" value="ONM58330.1"/>
    <property type="molecule type" value="Genomic_DNA"/>
</dbReference>
<dbReference type="EMBL" id="CM007650">
    <property type="protein sequence ID" value="ONM58405.1"/>
    <property type="molecule type" value="Genomic_DNA"/>
</dbReference>
<dbReference type="EMBL" id="CM007650">
    <property type="protein sequence ID" value="ONM58368.1"/>
    <property type="molecule type" value="Genomic_DNA"/>
</dbReference>
<dbReference type="EMBL" id="CM007650">
    <property type="protein sequence ID" value="ONM58357.1"/>
    <property type="molecule type" value="Genomic_DNA"/>
</dbReference>
<dbReference type="EMBL" id="CM007650">
    <property type="protein sequence ID" value="ONM58340.1"/>
    <property type="molecule type" value="Genomic_DNA"/>
</dbReference>
<dbReference type="AlphaFoldDB" id="A0A1D6IFF7"/>
<feature type="compositionally biased region" description="Low complexity" evidence="1">
    <location>
        <begin position="15"/>
        <end position="24"/>
    </location>
</feature>
<feature type="region of interest" description="Disordered" evidence="1">
    <location>
        <begin position="15"/>
        <end position="144"/>
    </location>
</feature>
<feature type="compositionally biased region" description="Low complexity" evidence="1">
    <location>
        <begin position="46"/>
        <end position="74"/>
    </location>
</feature>
<dbReference type="EMBL" id="CM007650">
    <property type="protein sequence ID" value="ONM58319.1"/>
    <property type="molecule type" value="Genomic_DNA"/>
</dbReference>
<dbReference type="EMBL" id="CM007650">
    <property type="protein sequence ID" value="ONM58370.1"/>
    <property type="molecule type" value="Genomic_DNA"/>
</dbReference>
<dbReference type="EMBL" id="CM007650">
    <property type="protein sequence ID" value="ONM58349.1"/>
    <property type="molecule type" value="Genomic_DNA"/>
</dbReference>
<name>A0A1D6IFF7_MAIZE</name>
<dbReference type="EMBL" id="CM007650">
    <property type="protein sequence ID" value="ONM58399.1"/>
    <property type="molecule type" value="Genomic_DNA"/>
</dbReference>
<evidence type="ECO:0000313" key="2">
    <source>
        <dbReference type="EMBL" id="ONM58315.1"/>
    </source>
</evidence>
<dbReference type="EMBL" id="CM007650">
    <property type="protein sequence ID" value="ONM58379.1"/>
    <property type="molecule type" value="Genomic_DNA"/>
</dbReference>
<dbReference type="EMBL" id="CM007650">
    <property type="protein sequence ID" value="ONM58362.1"/>
    <property type="molecule type" value="Genomic_DNA"/>
</dbReference>
<dbReference type="EMBL" id="CM007650">
    <property type="protein sequence ID" value="ONM58408.1"/>
    <property type="molecule type" value="Genomic_DNA"/>
</dbReference>
<dbReference type="EMBL" id="CM007650">
    <property type="protein sequence ID" value="ONM58375.1"/>
    <property type="molecule type" value="Genomic_DNA"/>
</dbReference>
<dbReference type="EMBL" id="CM007650">
    <property type="protein sequence ID" value="ONM58332.1"/>
    <property type="molecule type" value="Genomic_DNA"/>
</dbReference>
<dbReference type="EMBL" id="CM007650">
    <property type="protein sequence ID" value="ONM58316.1"/>
    <property type="molecule type" value="Genomic_DNA"/>
</dbReference>
<dbReference type="EMBL" id="CM007650">
    <property type="protein sequence ID" value="ONM58377.1"/>
    <property type="molecule type" value="Genomic_DNA"/>
</dbReference>
<evidence type="ECO:0000256" key="1">
    <source>
        <dbReference type="SAM" id="MobiDB-lite"/>
    </source>
</evidence>
<dbReference type="EMBL" id="CM007650">
    <property type="protein sequence ID" value="ONM58325.1"/>
    <property type="molecule type" value="Genomic_DNA"/>
</dbReference>
<dbReference type="EMBL" id="CM007650">
    <property type="protein sequence ID" value="ONM58322.1"/>
    <property type="molecule type" value="Genomic_DNA"/>
</dbReference>
<dbReference type="EMBL" id="CM007650">
    <property type="protein sequence ID" value="ONM58380.1"/>
    <property type="molecule type" value="Genomic_DNA"/>
</dbReference>
<dbReference type="EMBL" id="CM007650">
    <property type="protein sequence ID" value="ONM58388.1"/>
    <property type="molecule type" value="Genomic_DNA"/>
</dbReference>
<dbReference type="EMBL" id="CM007650">
    <property type="protein sequence ID" value="ONM58346.1"/>
    <property type="molecule type" value="Genomic_DNA"/>
</dbReference>